<dbReference type="GO" id="GO:0080120">
    <property type="term" value="P:CAAX-box protein maturation"/>
    <property type="evidence" value="ECO:0007669"/>
    <property type="project" value="UniProtKB-ARBA"/>
</dbReference>
<dbReference type="InterPro" id="IPR003675">
    <property type="entry name" value="Rce1/LyrA-like_dom"/>
</dbReference>
<organism evidence="3">
    <name type="scientific">Symploca sp. SIO1C4</name>
    <dbReference type="NCBI Taxonomy" id="2607765"/>
    <lineage>
        <taxon>Bacteria</taxon>
        <taxon>Bacillati</taxon>
        <taxon>Cyanobacteriota</taxon>
        <taxon>Cyanophyceae</taxon>
        <taxon>Coleofasciculales</taxon>
        <taxon>Coleofasciculaceae</taxon>
        <taxon>Symploca</taxon>
    </lineage>
</organism>
<keyword evidence="3" id="KW-0482">Metalloprotease</keyword>
<proteinExistence type="predicted"/>
<evidence type="ECO:0000256" key="1">
    <source>
        <dbReference type="SAM" id="Phobius"/>
    </source>
</evidence>
<keyword evidence="1" id="KW-0472">Membrane</keyword>
<keyword evidence="1" id="KW-0812">Transmembrane</keyword>
<feature type="transmembrane region" description="Helical" evidence="1">
    <location>
        <begin position="392"/>
        <end position="418"/>
    </location>
</feature>
<feature type="transmembrane region" description="Helical" evidence="1">
    <location>
        <begin position="352"/>
        <end position="371"/>
    </location>
</feature>
<feature type="transmembrane region" description="Helical" evidence="1">
    <location>
        <begin position="494"/>
        <end position="511"/>
    </location>
</feature>
<reference evidence="3" key="1">
    <citation type="submission" date="2019-11" db="EMBL/GenBank/DDBJ databases">
        <title>Genomic insights into an expanded diversity of filamentous marine cyanobacteria reveals the extraordinary biosynthetic potential of Moorea and Okeania.</title>
        <authorList>
            <person name="Ferreira Leao T."/>
            <person name="Wang M."/>
            <person name="Moss N."/>
            <person name="Da Silva R."/>
            <person name="Sanders J."/>
            <person name="Nurk S."/>
            <person name="Gurevich A."/>
            <person name="Humphrey G."/>
            <person name="Reher R."/>
            <person name="Zhu Q."/>
            <person name="Belda-Ferre P."/>
            <person name="Glukhov E."/>
            <person name="Rex R."/>
            <person name="Dorrestein P.C."/>
            <person name="Knight R."/>
            <person name="Pevzner P."/>
            <person name="Gerwick W.H."/>
            <person name="Gerwick L."/>
        </authorList>
    </citation>
    <scope>NUCLEOTIDE SEQUENCE</scope>
    <source>
        <strain evidence="3">SIO1C4</strain>
    </source>
</reference>
<gene>
    <name evidence="3" type="ORF">F6J89_28095</name>
</gene>
<dbReference type="GO" id="GO:0004175">
    <property type="term" value="F:endopeptidase activity"/>
    <property type="evidence" value="ECO:0007669"/>
    <property type="project" value="UniProtKB-ARBA"/>
</dbReference>
<dbReference type="GO" id="GO:0008237">
    <property type="term" value="F:metallopeptidase activity"/>
    <property type="evidence" value="ECO:0007669"/>
    <property type="project" value="UniProtKB-KW"/>
</dbReference>
<dbReference type="GO" id="GO:0006508">
    <property type="term" value="P:proteolysis"/>
    <property type="evidence" value="ECO:0007669"/>
    <property type="project" value="UniProtKB-KW"/>
</dbReference>
<dbReference type="AlphaFoldDB" id="A0A6B3NLQ6"/>
<feature type="transmembrane region" description="Helical" evidence="1">
    <location>
        <begin position="518"/>
        <end position="538"/>
    </location>
</feature>
<evidence type="ECO:0000313" key="3">
    <source>
        <dbReference type="EMBL" id="NER31372.1"/>
    </source>
</evidence>
<protein>
    <submittedName>
        <fullName evidence="3">CPBP family intramembrane metalloprotease</fullName>
    </submittedName>
</protein>
<dbReference type="PANTHER" id="PTHR43592:SF15">
    <property type="entry name" value="CAAX AMINO TERMINAL PROTEASE FAMILY PROTEIN"/>
    <property type="match status" value="1"/>
</dbReference>
<keyword evidence="1" id="KW-1133">Transmembrane helix</keyword>
<dbReference type="PANTHER" id="PTHR43592">
    <property type="entry name" value="CAAX AMINO TERMINAL PROTEASE"/>
    <property type="match status" value="1"/>
</dbReference>
<feature type="transmembrane region" description="Helical" evidence="1">
    <location>
        <begin position="438"/>
        <end position="458"/>
    </location>
</feature>
<name>A0A6B3NLQ6_9CYAN</name>
<dbReference type="Pfam" id="PF02517">
    <property type="entry name" value="Rce1-like"/>
    <property type="match status" value="1"/>
</dbReference>
<keyword evidence="3" id="KW-0645">Protease</keyword>
<dbReference type="EMBL" id="JAAHFQ010000798">
    <property type="protein sequence ID" value="NER31372.1"/>
    <property type="molecule type" value="Genomic_DNA"/>
</dbReference>
<comment type="caution">
    <text evidence="3">The sequence shown here is derived from an EMBL/GenBank/DDBJ whole genome shotgun (WGS) entry which is preliminary data.</text>
</comment>
<feature type="transmembrane region" description="Helical" evidence="1">
    <location>
        <begin position="314"/>
        <end position="340"/>
    </location>
</feature>
<feature type="domain" description="CAAX prenyl protease 2/Lysostaphin resistance protein A-like" evidence="2">
    <location>
        <begin position="439"/>
        <end position="526"/>
    </location>
</feature>
<evidence type="ECO:0000259" key="2">
    <source>
        <dbReference type="Pfam" id="PF02517"/>
    </source>
</evidence>
<feature type="transmembrane region" description="Helical" evidence="1">
    <location>
        <begin position="264"/>
        <end position="287"/>
    </location>
</feature>
<keyword evidence="3" id="KW-0378">Hydrolase</keyword>
<accession>A0A6B3NLQ6</accession>
<sequence>MTIKRLILVLLTIFAIAKVSLSLAESWGQPQIQSRLELYQTNLLLHASQLQGNSPEINTSQPSAPELNAAVDALIGTKPFQTAQKQYRQAHQSAQNTHSNITARLQELASKAEEAQQQGAAITTSENNFQQQRWQQSLSHVEQLINELDLRLGILQAQQGETKAAIKTWSTLTNQSVLEIADRLSLPISETEESLSQTAEILIGLWSDPPQILADAEIKIKENLDSWFRYRALSQLYQLQQRQEQFSALQTKELEIAQQAVLKLALIGGIPGFGGLLGVGILIFLLAQRLLQGKRSLLATNADLTWETPWNWEIIWQVLILGFFFIGQLLLPVLFGVLGINPINYTVQMKAFYVLFSYILMAGGGFLVLFLSIRPFFPLPEQWFRLQLKSNWIFWGLGGYFVALPLVIVVSLINQQLWQGQGGSNPILPLALEGRDNVALLIFFLTACAAAPIFEEIIFRGFLLPSLTRYLPVWSSIIASSLLFAIAHLSLSEVLPLATLGIVLGVVYTRSRNLLAPMLLHSLWNSGTLLSLFILGSGSN</sequence>